<gene>
    <name evidence="1" type="ORF">N47_J05120</name>
</gene>
<evidence type="ECO:0000313" key="1">
    <source>
        <dbReference type="EMBL" id="CBX29531.1"/>
    </source>
</evidence>
<evidence type="ECO:0008006" key="2">
    <source>
        <dbReference type="Google" id="ProtNLM"/>
    </source>
</evidence>
<dbReference type="EMBL" id="FR695872">
    <property type="protein sequence ID" value="CBX29531.1"/>
    <property type="molecule type" value="Genomic_DNA"/>
</dbReference>
<accession>E1YG37</accession>
<sequence>MYSISYPDKDDKDGDRYKVLGQPDHHAWQKDLALSARFDINSNWIFKIEGHKVDGTSDVLAVNNADRSEGDWYHGAAKLTFSF</sequence>
<name>E1YG37_9BACT</name>
<reference evidence="1" key="1">
    <citation type="journal article" date="2011" name="Environ. Microbiol.">
        <title>Genomic insights into the metabolic potential of the polycyclic aromatic hydrocarbon degrading sulfate-reducing Deltaproteobacterium N47.</title>
        <authorList>
            <person name="Bergmann F."/>
            <person name="Selesi D."/>
            <person name="Weinmaier T."/>
            <person name="Tischler P."/>
            <person name="Rattei T."/>
            <person name="Meckenstock R.U."/>
        </authorList>
    </citation>
    <scope>NUCLEOTIDE SEQUENCE</scope>
</reference>
<organism evidence="1">
    <name type="scientific">uncultured Desulfobacterium sp</name>
    <dbReference type="NCBI Taxonomy" id="201089"/>
    <lineage>
        <taxon>Bacteria</taxon>
        <taxon>Pseudomonadati</taxon>
        <taxon>Thermodesulfobacteriota</taxon>
        <taxon>Desulfobacteria</taxon>
        <taxon>Desulfobacterales</taxon>
        <taxon>Desulfobacteriaceae</taxon>
        <taxon>Desulfobacterium</taxon>
        <taxon>environmental samples</taxon>
    </lineage>
</organism>
<proteinExistence type="predicted"/>
<protein>
    <recommendedName>
        <fullName evidence="2">Alginate export domain-containing protein</fullName>
    </recommendedName>
</protein>
<dbReference type="AlphaFoldDB" id="E1YG37"/>